<dbReference type="Proteomes" id="UP000319769">
    <property type="component" value="Unassembled WGS sequence"/>
</dbReference>
<dbReference type="Gene3D" id="1.20.1250.20">
    <property type="entry name" value="MFS general substrate transporter like domains"/>
    <property type="match status" value="2"/>
</dbReference>
<dbReference type="PANTHER" id="PTHR43124">
    <property type="entry name" value="PURINE EFFLUX PUMP PBUE"/>
    <property type="match status" value="1"/>
</dbReference>
<dbReference type="CDD" id="cd17324">
    <property type="entry name" value="MFS_NepI_like"/>
    <property type="match status" value="1"/>
</dbReference>
<organism evidence="8 9">
    <name type="scientific">Amycolatopsis acidicola</name>
    <dbReference type="NCBI Taxonomy" id="2596893"/>
    <lineage>
        <taxon>Bacteria</taxon>
        <taxon>Bacillati</taxon>
        <taxon>Actinomycetota</taxon>
        <taxon>Actinomycetes</taxon>
        <taxon>Pseudonocardiales</taxon>
        <taxon>Pseudonocardiaceae</taxon>
        <taxon>Amycolatopsis</taxon>
    </lineage>
</organism>
<dbReference type="InterPro" id="IPR011701">
    <property type="entry name" value="MFS"/>
</dbReference>
<gene>
    <name evidence="8" type="ORF">FPZ12_020120</name>
</gene>
<keyword evidence="5 6" id="KW-0472">Membrane</keyword>
<feature type="transmembrane region" description="Helical" evidence="6">
    <location>
        <begin position="85"/>
        <end position="107"/>
    </location>
</feature>
<name>A0A5N0V029_9PSEU</name>
<evidence type="ECO:0000256" key="3">
    <source>
        <dbReference type="ARBA" id="ARBA00022692"/>
    </source>
</evidence>
<keyword evidence="4 6" id="KW-1133">Transmembrane helix</keyword>
<feature type="transmembrane region" description="Helical" evidence="6">
    <location>
        <begin position="114"/>
        <end position="132"/>
    </location>
</feature>
<feature type="transmembrane region" description="Helical" evidence="6">
    <location>
        <begin position="221"/>
        <end position="240"/>
    </location>
</feature>
<dbReference type="EMBL" id="VMNW02000029">
    <property type="protein sequence ID" value="KAA9159477.1"/>
    <property type="molecule type" value="Genomic_DNA"/>
</dbReference>
<dbReference type="PROSITE" id="PS50850">
    <property type="entry name" value="MFS"/>
    <property type="match status" value="1"/>
</dbReference>
<feature type="transmembrane region" description="Helical" evidence="6">
    <location>
        <begin position="309"/>
        <end position="332"/>
    </location>
</feature>
<evidence type="ECO:0000256" key="6">
    <source>
        <dbReference type="SAM" id="Phobius"/>
    </source>
</evidence>
<dbReference type="InterPro" id="IPR036259">
    <property type="entry name" value="MFS_trans_sf"/>
</dbReference>
<feature type="transmembrane region" description="Helical" evidence="6">
    <location>
        <begin position="188"/>
        <end position="209"/>
    </location>
</feature>
<feature type="domain" description="Major facilitator superfamily (MFS) profile" evidence="7">
    <location>
        <begin position="1"/>
        <end position="367"/>
    </location>
</feature>
<evidence type="ECO:0000256" key="5">
    <source>
        <dbReference type="ARBA" id="ARBA00023136"/>
    </source>
</evidence>
<dbReference type="SUPFAM" id="SSF103473">
    <property type="entry name" value="MFS general substrate transporter"/>
    <property type="match status" value="1"/>
</dbReference>
<dbReference type="Pfam" id="PF07690">
    <property type="entry name" value="MFS_1"/>
    <property type="match status" value="1"/>
</dbReference>
<dbReference type="AlphaFoldDB" id="A0A5N0V029"/>
<feature type="transmembrane region" description="Helical" evidence="6">
    <location>
        <begin position="252"/>
        <end position="270"/>
    </location>
</feature>
<feature type="transmembrane region" description="Helical" evidence="6">
    <location>
        <begin position="144"/>
        <end position="161"/>
    </location>
</feature>
<comment type="subcellular location">
    <subcellularLocation>
        <location evidence="1">Cell membrane</location>
        <topology evidence="1">Multi-pass membrane protein</topology>
    </subcellularLocation>
</comment>
<evidence type="ECO:0000313" key="9">
    <source>
        <dbReference type="Proteomes" id="UP000319769"/>
    </source>
</evidence>
<keyword evidence="2" id="KW-1003">Cell membrane</keyword>
<comment type="caution">
    <text evidence="8">The sequence shown here is derived from an EMBL/GenBank/DDBJ whole genome shotgun (WGS) entry which is preliminary data.</text>
</comment>
<reference evidence="8" key="1">
    <citation type="submission" date="2019-09" db="EMBL/GenBank/DDBJ databases">
        <authorList>
            <person name="Teo W.F.A."/>
            <person name="Duangmal K."/>
        </authorList>
    </citation>
    <scope>NUCLEOTIDE SEQUENCE [LARGE SCALE GENOMIC DNA]</scope>
    <source>
        <strain evidence="8">K81G1</strain>
    </source>
</reference>
<evidence type="ECO:0000259" key="7">
    <source>
        <dbReference type="PROSITE" id="PS50850"/>
    </source>
</evidence>
<dbReference type="GO" id="GO:0005886">
    <property type="term" value="C:plasma membrane"/>
    <property type="evidence" value="ECO:0007669"/>
    <property type="project" value="UniProtKB-SubCell"/>
</dbReference>
<feature type="transmembrane region" description="Helical" evidence="6">
    <location>
        <begin position="344"/>
        <end position="363"/>
    </location>
</feature>
<dbReference type="InterPro" id="IPR020846">
    <property type="entry name" value="MFS_dom"/>
</dbReference>
<keyword evidence="9" id="KW-1185">Reference proteome</keyword>
<dbReference type="InterPro" id="IPR050189">
    <property type="entry name" value="MFS_Efflux_Transporters"/>
</dbReference>
<protein>
    <submittedName>
        <fullName evidence="8">MFS transporter</fullName>
    </submittedName>
</protein>
<proteinExistence type="predicted"/>
<sequence>MGTTELVVAGLLPQVSAGLDITLSQAGLLITVFAVGMMVGAPAMAMATLRLPPRATLVLALVLFAAGHVAAALSSSFAVVLVARFAAAVATGTFWAVGAVVAAAAAGPAASARAMGVMIGGVTLANVLGVPLGTAGGQLLGWQGPFWVLAALALIAAAVLARKLPAAETRPQTSFAAELASLRRGRLWLVYLATALVQGSFVAAYSYVAPLLTELAGLPEAVVPLAMFGYGAGALAGITFGGRLGDIHPFGIAIPAAGLIAVTLAALTLWGGNGVLAVALVLALGAFGLVANPILVAQVVRATGPVNTLAMSLSTSSFNVGIAGGSWLGGLALSSSLGVHGPPVVGLVIAVVALGPLGVLAITRDKEVLR</sequence>
<dbReference type="PANTHER" id="PTHR43124:SF3">
    <property type="entry name" value="CHLORAMPHENICOL EFFLUX PUMP RV0191"/>
    <property type="match status" value="1"/>
</dbReference>
<feature type="transmembrane region" description="Helical" evidence="6">
    <location>
        <begin position="27"/>
        <end position="45"/>
    </location>
</feature>
<dbReference type="OrthoDB" id="9814237at2"/>
<evidence type="ECO:0000256" key="2">
    <source>
        <dbReference type="ARBA" id="ARBA00022475"/>
    </source>
</evidence>
<dbReference type="GO" id="GO:0022857">
    <property type="term" value="F:transmembrane transporter activity"/>
    <property type="evidence" value="ECO:0007669"/>
    <property type="project" value="InterPro"/>
</dbReference>
<evidence type="ECO:0000313" key="8">
    <source>
        <dbReference type="EMBL" id="KAA9159477.1"/>
    </source>
</evidence>
<feature type="transmembrane region" description="Helical" evidence="6">
    <location>
        <begin position="276"/>
        <end position="297"/>
    </location>
</feature>
<accession>A0A5N0V029</accession>
<evidence type="ECO:0000256" key="4">
    <source>
        <dbReference type="ARBA" id="ARBA00022989"/>
    </source>
</evidence>
<keyword evidence="3 6" id="KW-0812">Transmembrane</keyword>
<evidence type="ECO:0000256" key="1">
    <source>
        <dbReference type="ARBA" id="ARBA00004651"/>
    </source>
</evidence>
<feature type="transmembrane region" description="Helical" evidence="6">
    <location>
        <begin position="57"/>
        <end position="79"/>
    </location>
</feature>